<name>A0A518H9W9_9BACT</name>
<dbReference type="Gene3D" id="3.30.1460.30">
    <property type="entry name" value="YgaC/TfoX-N like chaperone"/>
    <property type="match status" value="1"/>
</dbReference>
<evidence type="ECO:0000313" key="2">
    <source>
        <dbReference type="EMBL" id="QDV37597.1"/>
    </source>
</evidence>
<protein>
    <recommendedName>
        <fullName evidence="1">TfoX N-terminal domain-containing protein</fullName>
    </recommendedName>
</protein>
<accession>A0A518H9W9</accession>
<dbReference type="OrthoDB" id="9803291at2"/>
<dbReference type="PANTHER" id="PTHR36121:SF1">
    <property type="entry name" value="PROTEIN SXY"/>
    <property type="match status" value="1"/>
</dbReference>
<dbReference type="InterPro" id="IPR047525">
    <property type="entry name" value="TfoX-like"/>
</dbReference>
<dbReference type="SUPFAM" id="SSF159894">
    <property type="entry name" value="YgaC/TfoX-N like"/>
    <property type="match status" value="1"/>
</dbReference>
<dbReference type="EMBL" id="CP036426">
    <property type="protein sequence ID" value="QDV37597.1"/>
    <property type="molecule type" value="Genomic_DNA"/>
</dbReference>
<feature type="domain" description="TfoX N-terminal" evidence="1">
    <location>
        <begin position="12"/>
        <end position="102"/>
    </location>
</feature>
<dbReference type="AlphaFoldDB" id="A0A518H9W9"/>
<keyword evidence="3" id="KW-1185">Reference proteome</keyword>
<organism evidence="2 3">
    <name type="scientific">Tautonia plasticadhaerens</name>
    <dbReference type="NCBI Taxonomy" id="2527974"/>
    <lineage>
        <taxon>Bacteria</taxon>
        <taxon>Pseudomonadati</taxon>
        <taxon>Planctomycetota</taxon>
        <taxon>Planctomycetia</taxon>
        <taxon>Isosphaerales</taxon>
        <taxon>Isosphaeraceae</taxon>
        <taxon>Tautonia</taxon>
    </lineage>
</organism>
<sequence>MDGHDFKDFILERLSPLGDLSRRAMFGGHGLYWREFIFGIAFRDRLYLKVDEQSKPDYVARGLEPFRPNERQTLKSYYEVPPDVLDDPEALLSWAGEAIRAAQATAEGPGR</sequence>
<dbReference type="InterPro" id="IPR007076">
    <property type="entry name" value="TfoX_N"/>
</dbReference>
<dbReference type="KEGG" id="tpla:ElP_55370"/>
<proteinExistence type="predicted"/>
<dbReference type="Proteomes" id="UP000317835">
    <property type="component" value="Chromosome"/>
</dbReference>
<evidence type="ECO:0000313" key="3">
    <source>
        <dbReference type="Proteomes" id="UP000317835"/>
    </source>
</evidence>
<gene>
    <name evidence="2" type="ORF">ElP_55370</name>
</gene>
<evidence type="ECO:0000259" key="1">
    <source>
        <dbReference type="Pfam" id="PF04993"/>
    </source>
</evidence>
<dbReference type="RefSeq" id="WP_145275565.1">
    <property type="nucleotide sequence ID" value="NZ_CP036426.1"/>
</dbReference>
<dbReference type="PANTHER" id="PTHR36121">
    <property type="entry name" value="PROTEIN SXY"/>
    <property type="match status" value="1"/>
</dbReference>
<dbReference type="Pfam" id="PF04993">
    <property type="entry name" value="TfoX_N"/>
    <property type="match status" value="1"/>
</dbReference>
<reference evidence="2 3" key="1">
    <citation type="submission" date="2019-02" db="EMBL/GenBank/DDBJ databases">
        <title>Deep-cultivation of Planctomycetes and their phenomic and genomic characterization uncovers novel biology.</title>
        <authorList>
            <person name="Wiegand S."/>
            <person name="Jogler M."/>
            <person name="Boedeker C."/>
            <person name="Pinto D."/>
            <person name="Vollmers J."/>
            <person name="Rivas-Marin E."/>
            <person name="Kohn T."/>
            <person name="Peeters S.H."/>
            <person name="Heuer A."/>
            <person name="Rast P."/>
            <person name="Oberbeckmann S."/>
            <person name="Bunk B."/>
            <person name="Jeske O."/>
            <person name="Meyerdierks A."/>
            <person name="Storesund J.E."/>
            <person name="Kallscheuer N."/>
            <person name="Luecker S."/>
            <person name="Lage O.M."/>
            <person name="Pohl T."/>
            <person name="Merkel B.J."/>
            <person name="Hornburger P."/>
            <person name="Mueller R.-W."/>
            <person name="Bruemmer F."/>
            <person name="Labrenz M."/>
            <person name="Spormann A.M."/>
            <person name="Op den Camp H."/>
            <person name="Overmann J."/>
            <person name="Amann R."/>
            <person name="Jetten M.S.M."/>
            <person name="Mascher T."/>
            <person name="Medema M.H."/>
            <person name="Devos D.P."/>
            <person name="Kaster A.-K."/>
            <person name="Ovreas L."/>
            <person name="Rohde M."/>
            <person name="Galperin M.Y."/>
            <person name="Jogler C."/>
        </authorList>
    </citation>
    <scope>NUCLEOTIDE SEQUENCE [LARGE SCALE GENOMIC DNA]</scope>
    <source>
        <strain evidence="2 3">ElP</strain>
    </source>
</reference>